<dbReference type="InterPro" id="IPR000524">
    <property type="entry name" value="Tscrpt_reg_HTH_GntR"/>
</dbReference>
<dbReference type="Pfam" id="PF00392">
    <property type="entry name" value="GntR"/>
    <property type="match status" value="1"/>
</dbReference>
<organism evidence="5 6">
    <name type="scientific">Allokutzneria oryzae</name>
    <dbReference type="NCBI Taxonomy" id="1378989"/>
    <lineage>
        <taxon>Bacteria</taxon>
        <taxon>Bacillati</taxon>
        <taxon>Actinomycetota</taxon>
        <taxon>Actinomycetes</taxon>
        <taxon>Pseudonocardiales</taxon>
        <taxon>Pseudonocardiaceae</taxon>
        <taxon>Allokutzneria</taxon>
    </lineage>
</organism>
<dbReference type="SUPFAM" id="SSF48008">
    <property type="entry name" value="GntR ligand-binding domain-like"/>
    <property type="match status" value="1"/>
</dbReference>
<dbReference type="SUPFAM" id="SSF46785">
    <property type="entry name" value="Winged helix' DNA-binding domain"/>
    <property type="match status" value="1"/>
</dbReference>
<keyword evidence="3" id="KW-0804">Transcription</keyword>
<dbReference type="CDD" id="cd07377">
    <property type="entry name" value="WHTH_GntR"/>
    <property type="match status" value="1"/>
</dbReference>
<evidence type="ECO:0000259" key="4">
    <source>
        <dbReference type="PROSITE" id="PS50949"/>
    </source>
</evidence>
<dbReference type="PROSITE" id="PS50949">
    <property type="entry name" value="HTH_GNTR"/>
    <property type="match status" value="1"/>
</dbReference>
<keyword evidence="2" id="KW-0238">DNA-binding</keyword>
<dbReference type="Gene3D" id="1.20.120.530">
    <property type="entry name" value="GntR ligand-binding domain-like"/>
    <property type="match status" value="1"/>
</dbReference>
<dbReference type="PANTHER" id="PTHR43537">
    <property type="entry name" value="TRANSCRIPTIONAL REGULATOR, GNTR FAMILY"/>
    <property type="match status" value="1"/>
</dbReference>
<dbReference type="InterPro" id="IPR008920">
    <property type="entry name" value="TF_FadR/GntR_C"/>
</dbReference>
<dbReference type="SMART" id="SM00345">
    <property type="entry name" value="HTH_GNTR"/>
    <property type="match status" value="1"/>
</dbReference>
<dbReference type="InterPro" id="IPR036388">
    <property type="entry name" value="WH-like_DNA-bd_sf"/>
</dbReference>
<dbReference type="SMART" id="SM00895">
    <property type="entry name" value="FCD"/>
    <property type="match status" value="1"/>
</dbReference>
<dbReference type="Gene3D" id="1.10.10.10">
    <property type="entry name" value="Winged helix-like DNA-binding domain superfamily/Winged helix DNA-binding domain"/>
    <property type="match status" value="1"/>
</dbReference>
<dbReference type="PANTHER" id="PTHR43537:SF5">
    <property type="entry name" value="UXU OPERON TRANSCRIPTIONAL REGULATOR"/>
    <property type="match status" value="1"/>
</dbReference>
<proteinExistence type="predicted"/>
<name>A0ABV5ZPI6_9PSEU</name>
<keyword evidence="1" id="KW-0805">Transcription regulation</keyword>
<gene>
    <name evidence="5" type="ORF">ACFFQA_02560</name>
</gene>
<evidence type="ECO:0000313" key="6">
    <source>
        <dbReference type="Proteomes" id="UP001589693"/>
    </source>
</evidence>
<evidence type="ECO:0000256" key="1">
    <source>
        <dbReference type="ARBA" id="ARBA00023015"/>
    </source>
</evidence>
<protein>
    <submittedName>
        <fullName evidence="5">FadR/GntR family transcriptional regulator</fullName>
    </submittedName>
</protein>
<dbReference type="PRINTS" id="PR00035">
    <property type="entry name" value="HTHGNTR"/>
</dbReference>
<dbReference type="Proteomes" id="UP001589693">
    <property type="component" value="Unassembled WGS sequence"/>
</dbReference>
<feature type="domain" description="HTH gntR-type" evidence="4">
    <location>
        <begin position="1"/>
        <end position="68"/>
    </location>
</feature>
<comment type="caution">
    <text evidence="5">The sequence shown here is derived from an EMBL/GenBank/DDBJ whole genome shotgun (WGS) entry which is preliminary data.</text>
</comment>
<dbReference type="InterPro" id="IPR036390">
    <property type="entry name" value="WH_DNA-bd_sf"/>
</dbReference>
<dbReference type="EMBL" id="JBHLZU010000002">
    <property type="protein sequence ID" value="MFB9902814.1"/>
    <property type="molecule type" value="Genomic_DNA"/>
</dbReference>
<keyword evidence="6" id="KW-1185">Reference proteome</keyword>
<dbReference type="RefSeq" id="WP_377849918.1">
    <property type="nucleotide sequence ID" value="NZ_JBHLZU010000002.1"/>
</dbReference>
<dbReference type="Pfam" id="PF07729">
    <property type="entry name" value="FCD"/>
    <property type="match status" value="1"/>
</dbReference>
<dbReference type="InterPro" id="IPR011711">
    <property type="entry name" value="GntR_C"/>
</dbReference>
<evidence type="ECO:0000256" key="2">
    <source>
        <dbReference type="ARBA" id="ARBA00023125"/>
    </source>
</evidence>
<accession>A0ABV5ZPI6</accession>
<evidence type="ECO:0000313" key="5">
    <source>
        <dbReference type="EMBL" id="MFB9902814.1"/>
    </source>
</evidence>
<evidence type="ECO:0000256" key="3">
    <source>
        <dbReference type="ARBA" id="ARBA00023163"/>
    </source>
</evidence>
<sequence>MARPQLQDRIVDLILDRGLAPGESMPTEPVLMDELGASRNSVREALRALHTLGIVDIRHGYGTFVGAAPITAFTPGLLFQARQSLGKDASVLADLVEIRRILETDLIGKVVPLADEDFLAELDGLTARMESGEKDADERFHQTLYRPVGNDFALQLIALFWTVYHRLEAEIEPPGKAAEEIGHGHGEIVAALRTGDPAAARAAMTEHFADIETRVATLMSRLAEKD</sequence>
<reference evidence="5 6" key="1">
    <citation type="submission" date="2024-09" db="EMBL/GenBank/DDBJ databases">
        <authorList>
            <person name="Sun Q."/>
            <person name="Mori K."/>
        </authorList>
    </citation>
    <scope>NUCLEOTIDE SEQUENCE [LARGE SCALE GENOMIC DNA]</scope>
    <source>
        <strain evidence="5 6">TBRC 7907</strain>
    </source>
</reference>